<feature type="region of interest" description="Disordered" evidence="1">
    <location>
        <begin position="25"/>
        <end position="49"/>
    </location>
</feature>
<protein>
    <submittedName>
        <fullName evidence="2">Uncharacterized protein</fullName>
    </submittedName>
</protein>
<sequence>MAYAQLDDSYDHDDFEDFEDALRAGHPHIPMQKRAPGIGESPERHRKGVDDVAKVQSAAPVLTSEGAYDLKDLSDAIHPLPSDSPSHSATLIERRKTSYHKKESSMSASAEKPQFEVGEIRIARRVTQKLSSPSIRRPKTSPARQPDTPRTPLSPGDGLKSAAKSEEWQTRSSTMNDPNGGVLGPSDRHSPAKTSVQTASVALNTLTAASVRRDLENGSAGRARVVTHHEQPAGFGALTPTDCLTPRGTSPQGLSALLSSPSSEQDLFVYGAPRRSPPILEPAPIRLIRSNSARSEKRKASNEAAELTDMHGGHDTDAMPHLGVPQSATAWHTSQSHLQASPRSHHSAFAKSPCVPVDPYVTMPLAAGSAGSTQTASSEDCRSQAAHFRGRQLAEVHTAAGHSLSPYPTTDGLSPSSLNVDSKVHQVEAYSPTAHATQAFNQQAAPPFDRDRQSQTSHHQATRQILLRPGDIQIEEAILMETHSTLFGIRRRLVSAVPDLGLVGKPAGTFSRSDYGKSLRESEAQLAAREADLTIEALARTETASVEVSIYTEQREGQWMVRGPASADVKRVEVLPSVLDVWKVPLDTKSIVERGKLKSTLELAKTRRAIPCSECTSRARSDGQCPRCADCEYIEMIFVITVTLRVSSFGSLKLPSCHLAGAVLPGVKYMQSSNEAVRSALLREHASNTVLRAARRVGQEHYEAHGARLLMAKAKVERRGRMTVRVTSARTGVRRCFDVCDEGGEIVEVSETGVPIALVEPAPLATPSSGPILSFSSTQTQSSRPTTGHASSHSAPRAVAASASGRRPATSSGDVRFRESSRKSRYSTQIERPAPGPAPTSLAHHGPRPSTASSVNGSLSFSLSPPPSRSEVRPARFFTSSRHGSLASLRSEGSGRLSPVGEHGAYARGTGGESSAGDGNSRARRRSDETVRESQSQGRARKPVSGVKAGKGIRRLFSRG</sequence>
<evidence type="ECO:0000313" key="3">
    <source>
        <dbReference type="Proteomes" id="UP000245942"/>
    </source>
</evidence>
<keyword evidence="3" id="KW-1185">Reference proteome</keyword>
<evidence type="ECO:0000256" key="1">
    <source>
        <dbReference type="SAM" id="MobiDB-lite"/>
    </source>
</evidence>
<feature type="compositionally biased region" description="Low complexity" evidence="1">
    <location>
        <begin position="853"/>
        <end position="863"/>
    </location>
</feature>
<feature type="compositionally biased region" description="Low complexity" evidence="1">
    <location>
        <begin position="368"/>
        <end position="378"/>
    </location>
</feature>
<evidence type="ECO:0000313" key="2">
    <source>
        <dbReference type="EMBL" id="PWN18936.1"/>
    </source>
</evidence>
<feature type="compositionally biased region" description="Polar residues" evidence="1">
    <location>
        <begin position="326"/>
        <end position="342"/>
    </location>
</feature>
<feature type="region of interest" description="Disordered" evidence="1">
    <location>
        <begin position="75"/>
        <end position="113"/>
    </location>
</feature>
<feature type="compositionally biased region" description="Polar residues" evidence="1">
    <location>
        <begin position="784"/>
        <end position="794"/>
    </location>
</feature>
<accession>A0A316U0K6</accession>
<feature type="region of interest" description="Disordered" evidence="1">
    <location>
        <begin position="443"/>
        <end position="462"/>
    </location>
</feature>
<organism evidence="2 3">
    <name type="scientific">Pseudomicrostroma glucosiphilum</name>
    <dbReference type="NCBI Taxonomy" id="1684307"/>
    <lineage>
        <taxon>Eukaryota</taxon>
        <taxon>Fungi</taxon>
        <taxon>Dikarya</taxon>
        <taxon>Basidiomycota</taxon>
        <taxon>Ustilaginomycotina</taxon>
        <taxon>Exobasidiomycetes</taxon>
        <taxon>Microstromatales</taxon>
        <taxon>Microstromatales incertae sedis</taxon>
        <taxon>Pseudomicrostroma</taxon>
    </lineage>
</organism>
<feature type="region of interest" description="Disordered" evidence="1">
    <location>
        <begin position="368"/>
        <end position="387"/>
    </location>
</feature>
<feature type="compositionally biased region" description="Basic and acidic residues" evidence="1">
    <location>
        <begin position="92"/>
        <end position="104"/>
    </location>
</feature>
<dbReference type="OrthoDB" id="2556086at2759"/>
<dbReference type="EMBL" id="KZ819333">
    <property type="protein sequence ID" value="PWN18936.1"/>
    <property type="molecule type" value="Genomic_DNA"/>
</dbReference>
<dbReference type="GeneID" id="37016223"/>
<reference evidence="2 3" key="1">
    <citation type="journal article" date="2018" name="Mol. Biol. Evol.">
        <title>Broad Genomic Sampling Reveals a Smut Pathogenic Ancestry of the Fungal Clade Ustilaginomycotina.</title>
        <authorList>
            <person name="Kijpornyongpan T."/>
            <person name="Mondo S.J."/>
            <person name="Barry K."/>
            <person name="Sandor L."/>
            <person name="Lee J."/>
            <person name="Lipzen A."/>
            <person name="Pangilinan J."/>
            <person name="LaButti K."/>
            <person name="Hainaut M."/>
            <person name="Henrissat B."/>
            <person name="Grigoriev I.V."/>
            <person name="Spatafora J.W."/>
            <person name="Aime M.C."/>
        </authorList>
    </citation>
    <scope>NUCLEOTIDE SEQUENCE [LARGE SCALE GENOMIC DNA]</scope>
    <source>
        <strain evidence="2 3">MCA 4718</strain>
    </source>
</reference>
<name>A0A316U0K6_9BASI</name>
<feature type="region of interest" description="Disordered" evidence="1">
    <location>
        <begin position="290"/>
        <end position="350"/>
    </location>
</feature>
<dbReference type="Proteomes" id="UP000245942">
    <property type="component" value="Unassembled WGS sequence"/>
</dbReference>
<feature type="compositionally biased region" description="Basic and acidic residues" evidence="1">
    <location>
        <begin position="308"/>
        <end position="318"/>
    </location>
</feature>
<feature type="compositionally biased region" description="Low complexity" evidence="1">
    <location>
        <begin position="774"/>
        <end position="783"/>
    </location>
</feature>
<feature type="compositionally biased region" description="Basic residues" evidence="1">
    <location>
        <begin position="951"/>
        <end position="960"/>
    </location>
</feature>
<dbReference type="RefSeq" id="XP_025346096.1">
    <property type="nucleotide sequence ID" value="XM_025494489.1"/>
</dbReference>
<feature type="region of interest" description="Disordered" evidence="1">
    <location>
        <begin position="769"/>
        <end position="960"/>
    </location>
</feature>
<gene>
    <name evidence="2" type="ORF">BCV69DRAFT_300726</name>
</gene>
<proteinExistence type="predicted"/>
<dbReference type="AlphaFoldDB" id="A0A316U0K6"/>
<feature type="region of interest" description="Disordered" evidence="1">
    <location>
        <begin position="125"/>
        <end position="197"/>
    </location>
</feature>